<keyword evidence="3" id="KW-0949">S-adenosyl-L-methionine</keyword>
<evidence type="ECO:0000256" key="4">
    <source>
        <dbReference type="ARBA" id="ARBA00023604"/>
    </source>
</evidence>
<reference evidence="7" key="1">
    <citation type="journal article" date="2020" name="Stud. Mycol.">
        <title>101 Dothideomycetes genomes: a test case for predicting lifestyles and emergence of pathogens.</title>
        <authorList>
            <person name="Haridas S."/>
            <person name="Albert R."/>
            <person name="Binder M."/>
            <person name="Bloem J."/>
            <person name="Labutti K."/>
            <person name="Salamov A."/>
            <person name="Andreopoulos B."/>
            <person name="Baker S."/>
            <person name="Barry K."/>
            <person name="Bills G."/>
            <person name="Bluhm B."/>
            <person name="Cannon C."/>
            <person name="Castanera R."/>
            <person name="Culley D."/>
            <person name="Daum C."/>
            <person name="Ezra D."/>
            <person name="Gonzalez J."/>
            <person name="Henrissat B."/>
            <person name="Kuo A."/>
            <person name="Liang C."/>
            <person name="Lipzen A."/>
            <person name="Lutzoni F."/>
            <person name="Magnuson J."/>
            <person name="Mondo S."/>
            <person name="Nolan M."/>
            <person name="Ohm R."/>
            <person name="Pangilinan J."/>
            <person name="Park H.-J."/>
            <person name="Ramirez L."/>
            <person name="Alfaro M."/>
            <person name="Sun H."/>
            <person name="Tritt A."/>
            <person name="Yoshinaga Y."/>
            <person name="Zwiers L.-H."/>
            <person name="Turgeon B."/>
            <person name="Goodwin S."/>
            <person name="Spatafora J."/>
            <person name="Crous P."/>
            <person name="Grigoriev I."/>
        </authorList>
    </citation>
    <scope>NUCLEOTIDE SEQUENCE</scope>
    <source>
        <strain evidence="7">CBS 109.77</strain>
    </source>
</reference>
<evidence type="ECO:0000259" key="5">
    <source>
        <dbReference type="Pfam" id="PF00891"/>
    </source>
</evidence>
<sequence length="705" mass="80086">MEAILENLVASLKQVPSQLNSDAKASLQSALHDTTKLPNKKICSLSYEALDLLSEVRLLLEPSHLILADHFLGYMNTKALCAAVELHIPDILQSGPRTLEKLATECKARPDRLRQIMRTLHNNGIFTYSLSDDTYSNNHISNLLLSDHWTQWQNWVHLYGNEFYDMARGLPASCLKDATRCPAQINYDTDDSMFKYFTEQGWIAKFHTTLGGGAIAQAPGIVEDYPWEEVANGTVIDVGGGGGGLIALLLRKYKTMKGAVLDAPKVIGQARENFHGPEGQYKDVADQIPIENLIAGDFFVELPASDVFTIKWCLHDWDDEKASIILTNIRKALKKSSKSRLVILESVLTDGHIGRMTRYADMNMMVAVGGKERDEAQWRKLAEATGWTLRKIYPLRNAWPSAIEFVPVWPFEEDVQINHHTTEEESQVVAQMRFLEPWDKSRGDPYVRISPEPGYDRMNFDWRDYTAKITGARPKKGDFGLDTQGFAYYDDTVPVNVVTALRSDDKNAVKQLYYPHIEEFVKKITGAPRVIIFDHTLRKPRTELGLTENNDGKEQPATMVHCDQSEKGALRRLQMNLGENETLDDVLKRRIQMINIWRPLNGPVKDWPLATMDFETVKPNEMYSCNLLKDTNEERGKTATYTFSEAQKWFYLDKHRTDEVTVIKIWDNKAGGLSRYSAPSAFDHPDAPVDVEPWESVEVRCFAIH</sequence>
<dbReference type="GO" id="GO:0032259">
    <property type="term" value="P:methylation"/>
    <property type="evidence" value="ECO:0007669"/>
    <property type="project" value="UniProtKB-KW"/>
</dbReference>
<dbReference type="GO" id="GO:0046983">
    <property type="term" value="F:protein dimerization activity"/>
    <property type="evidence" value="ECO:0007669"/>
    <property type="project" value="InterPro"/>
</dbReference>
<dbReference type="InterPro" id="IPR016461">
    <property type="entry name" value="COMT-like"/>
</dbReference>
<dbReference type="PANTHER" id="PTHR43712:SF2">
    <property type="entry name" value="O-METHYLTRANSFERASE CICE"/>
    <property type="match status" value="1"/>
</dbReference>
<evidence type="ECO:0000256" key="1">
    <source>
        <dbReference type="ARBA" id="ARBA00022603"/>
    </source>
</evidence>
<dbReference type="OrthoDB" id="1606438at2759"/>
<dbReference type="SUPFAM" id="SSF53335">
    <property type="entry name" value="S-adenosyl-L-methionine-dependent methyltransferases"/>
    <property type="match status" value="1"/>
</dbReference>
<dbReference type="Pfam" id="PF08100">
    <property type="entry name" value="Dimerisation"/>
    <property type="match status" value="1"/>
</dbReference>
<gene>
    <name evidence="7" type="ORF">K505DRAFT_416368</name>
</gene>
<protein>
    <submittedName>
        <fullName evidence="7">S-adenosyl-L-methionine-dependent methyltransferase</fullName>
    </submittedName>
</protein>
<dbReference type="InterPro" id="IPR029063">
    <property type="entry name" value="SAM-dependent_MTases_sf"/>
</dbReference>
<dbReference type="InterPro" id="IPR036390">
    <property type="entry name" value="WH_DNA-bd_sf"/>
</dbReference>
<dbReference type="GO" id="GO:0008171">
    <property type="term" value="F:O-methyltransferase activity"/>
    <property type="evidence" value="ECO:0007669"/>
    <property type="project" value="InterPro"/>
</dbReference>
<dbReference type="PANTHER" id="PTHR43712">
    <property type="entry name" value="PUTATIVE (AFU_ORTHOLOGUE AFUA_4G14580)-RELATED"/>
    <property type="match status" value="1"/>
</dbReference>
<evidence type="ECO:0000259" key="6">
    <source>
        <dbReference type="Pfam" id="PF08100"/>
    </source>
</evidence>
<name>A0A6A6XGM7_9PLEO</name>
<keyword evidence="2 7" id="KW-0808">Transferase</keyword>
<dbReference type="EMBL" id="MU001855">
    <property type="protein sequence ID" value="KAF2795572.1"/>
    <property type="molecule type" value="Genomic_DNA"/>
</dbReference>
<comment type="similarity">
    <text evidence="4">Belongs to the asaB hydroxylase/desaturase family.</text>
</comment>
<feature type="non-terminal residue" evidence="7">
    <location>
        <position position="1"/>
    </location>
</feature>
<dbReference type="InterPro" id="IPR001077">
    <property type="entry name" value="COMT_C"/>
</dbReference>
<accession>A0A6A6XGM7</accession>
<dbReference type="SUPFAM" id="SSF46785">
    <property type="entry name" value="Winged helix' DNA-binding domain"/>
    <property type="match status" value="1"/>
</dbReference>
<keyword evidence="8" id="KW-1185">Reference proteome</keyword>
<evidence type="ECO:0000313" key="7">
    <source>
        <dbReference type="EMBL" id="KAF2795572.1"/>
    </source>
</evidence>
<keyword evidence="1 7" id="KW-0489">Methyltransferase</keyword>
<organism evidence="7 8">
    <name type="scientific">Melanomma pulvis-pyrius CBS 109.77</name>
    <dbReference type="NCBI Taxonomy" id="1314802"/>
    <lineage>
        <taxon>Eukaryota</taxon>
        <taxon>Fungi</taxon>
        <taxon>Dikarya</taxon>
        <taxon>Ascomycota</taxon>
        <taxon>Pezizomycotina</taxon>
        <taxon>Dothideomycetes</taxon>
        <taxon>Pleosporomycetidae</taxon>
        <taxon>Pleosporales</taxon>
        <taxon>Melanommataceae</taxon>
        <taxon>Melanomma</taxon>
    </lineage>
</organism>
<dbReference type="AlphaFoldDB" id="A0A6A6XGM7"/>
<evidence type="ECO:0000256" key="3">
    <source>
        <dbReference type="ARBA" id="ARBA00022691"/>
    </source>
</evidence>
<evidence type="ECO:0000313" key="8">
    <source>
        <dbReference type="Proteomes" id="UP000799757"/>
    </source>
</evidence>
<dbReference type="Proteomes" id="UP000799757">
    <property type="component" value="Unassembled WGS sequence"/>
</dbReference>
<dbReference type="InterPro" id="IPR036388">
    <property type="entry name" value="WH-like_DNA-bd_sf"/>
</dbReference>
<dbReference type="NCBIfam" id="NF041278">
    <property type="entry name" value="CmcJ_NvfI_EfuI"/>
    <property type="match status" value="1"/>
</dbReference>
<proteinExistence type="inferred from homology"/>
<dbReference type="Gene3D" id="1.10.10.10">
    <property type="entry name" value="Winged helix-like DNA-binding domain superfamily/Winged helix DNA-binding domain"/>
    <property type="match status" value="1"/>
</dbReference>
<dbReference type="InterPro" id="IPR012967">
    <property type="entry name" value="COMT_dimerisation"/>
</dbReference>
<dbReference type="Pfam" id="PF00891">
    <property type="entry name" value="Methyltransf_2"/>
    <property type="match status" value="1"/>
</dbReference>
<dbReference type="Gene3D" id="3.40.50.150">
    <property type="entry name" value="Vaccinia Virus protein VP39"/>
    <property type="match status" value="1"/>
</dbReference>
<dbReference type="PROSITE" id="PS51683">
    <property type="entry name" value="SAM_OMT_II"/>
    <property type="match status" value="1"/>
</dbReference>
<feature type="domain" description="O-methyltransferase dimerisation" evidence="6">
    <location>
        <begin position="69"/>
        <end position="146"/>
    </location>
</feature>
<evidence type="ECO:0000256" key="2">
    <source>
        <dbReference type="ARBA" id="ARBA00022679"/>
    </source>
</evidence>
<feature type="domain" description="O-methyltransferase C-terminal" evidence="5">
    <location>
        <begin position="234"/>
        <end position="387"/>
    </location>
</feature>
<dbReference type="InterPro" id="IPR044053">
    <property type="entry name" value="AsaB-like"/>
</dbReference>
<dbReference type="GO" id="GO:0016491">
    <property type="term" value="F:oxidoreductase activity"/>
    <property type="evidence" value="ECO:0007669"/>
    <property type="project" value="InterPro"/>
</dbReference>